<proteinExistence type="inferred from homology"/>
<reference evidence="5 6" key="1">
    <citation type="journal article" date="2020" name="ISME J.">
        <title>Comparative genomics reveals insights into cyanobacterial evolution and habitat adaptation.</title>
        <authorList>
            <person name="Chen M.Y."/>
            <person name="Teng W.K."/>
            <person name="Zhao L."/>
            <person name="Hu C.X."/>
            <person name="Zhou Y.K."/>
            <person name="Han B.P."/>
            <person name="Song L.R."/>
            <person name="Shu W.S."/>
        </authorList>
    </citation>
    <scope>NUCLEOTIDE SEQUENCE [LARGE SCALE GENOMIC DNA]</scope>
    <source>
        <strain evidence="5 6">FACHB-288</strain>
    </source>
</reference>
<dbReference type="Pfam" id="PF01209">
    <property type="entry name" value="Ubie_methyltran"/>
    <property type="match status" value="1"/>
</dbReference>
<dbReference type="InterPro" id="IPR004033">
    <property type="entry name" value="UbiE/COQ5_MeTrFase"/>
</dbReference>
<dbReference type="EMBL" id="JACJQH010000002">
    <property type="protein sequence ID" value="MBD2194228.1"/>
    <property type="molecule type" value="Genomic_DNA"/>
</dbReference>
<dbReference type="RefSeq" id="WP_190541662.1">
    <property type="nucleotide sequence ID" value="NZ_CAWPNO010000051.1"/>
</dbReference>
<comment type="pathway">
    <text evidence="4">Cofactor biosynthesis; phylloquinone biosynthesis.</text>
</comment>
<dbReference type="Proteomes" id="UP000658514">
    <property type="component" value="Unassembled WGS sequence"/>
</dbReference>
<keyword evidence="3 4" id="KW-0949">S-adenosyl-L-methionine</keyword>
<evidence type="ECO:0000313" key="6">
    <source>
        <dbReference type="Proteomes" id="UP000658514"/>
    </source>
</evidence>
<dbReference type="InterPro" id="IPR032904">
    <property type="entry name" value="MenG"/>
</dbReference>
<gene>
    <name evidence="5" type="primary">ubiE</name>
    <name evidence="4" type="synonym">menG</name>
    <name evidence="5" type="ORF">H6G24_01800</name>
</gene>
<comment type="function">
    <text evidence="4">Methyltransferase required for the conversion of 2-phytyl-1,4-beta-naphthoquinol to phylloquinol.</text>
</comment>
<evidence type="ECO:0000256" key="3">
    <source>
        <dbReference type="ARBA" id="ARBA00022691"/>
    </source>
</evidence>
<dbReference type="NCBIfam" id="TIGR01934">
    <property type="entry name" value="MenG_MenH_UbiE"/>
    <property type="match status" value="1"/>
</dbReference>
<organism evidence="5 6">
    <name type="scientific">Calothrix parietina FACHB-288</name>
    <dbReference type="NCBI Taxonomy" id="2692896"/>
    <lineage>
        <taxon>Bacteria</taxon>
        <taxon>Bacillati</taxon>
        <taxon>Cyanobacteriota</taxon>
        <taxon>Cyanophyceae</taxon>
        <taxon>Nostocales</taxon>
        <taxon>Calotrichaceae</taxon>
        <taxon>Calothrix</taxon>
    </lineage>
</organism>
<comment type="catalytic activity">
    <reaction evidence="4">
        <text>demethylphylloquinol + S-adenosyl-L-methionine = phylloquinol + S-adenosyl-L-homocysteine + H(+)</text>
        <dbReference type="Rhea" id="RHEA:40551"/>
        <dbReference type="ChEBI" id="CHEBI:15378"/>
        <dbReference type="ChEBI" id="CHEBI:28433"/>
        <dbReference type="ChEBI" id="CHEBI:57856"/>
        <dbReference type="ChEBI" id="CHEBI:59789"/>
        <dbReference type="ChEBI" id="CHEBI:87844"/>
        <dbReference type="EC" id="2.1.1.329"/>
    </reaction>
</comment>
<protein>
    <recommendedName>
        <fullName evidence="4">2-phytyl-1,4-naphtoquinone methyltransferase</fullName>
        <ecNumber evidence="4">2.1.1.329</ecNumber>
    </recommendedName>
    <alternativeName>
        <fullName evidence="4">Demethylphylloquinone methyltransferase</fullName>
    </alternativeName>
</protein>
<dbReference type="HAMAP" id="MF_01982">
    <property type="entry name" value="MenG_phylloquinone_subfam"/>
    <property type="match status" value="1"/>
</dbReference>
<comment type="caution">
    <text evidence="5">The sequence shown here is derived from an EMBL/GenBank/DDBJ whole genome shotgun (WGS) entry which is preliminary data.</text>
</comment>
<dbReference type="InterPro" id="IPR023576">
    <property type="entry name" value="UbiE/COQ5_MeTrFase_CS"/>
</dbReference>
<dbReference type="GO" id="GO:0032259">
    <property type="term" value="P:methylation"/>
    <property type="evidence" value="ECO:0007669"/>
    <property type="project" value="UniProtKB-KW"/>
</dbReference>
<dbReference type="PANTHER" id="PTHR43591:SF24">
    <property type="entry name" value="2-METHOXY-6-POLYPRENYL-1,4-BENZOQUINOL METHYLASE, MITOCHONDRIAL"/>
    <property type="match status" value="1"/>
</dbReference>
<dbReference type="InterPro" id="IPR029063">
    <property type="entry name" value="SAM-dependent_MTases_sf"/>
</dbReference>
<dbReference type="PROSITE" id="PS51608">
    <property type="entry name" value="SAM_MT_UBIE"/>
    <property type="match status" value="1"/>
</dbReference>
<dbReference type="PROSITE" id="PS01183">
    <property type="entry name" value="UBIE_1"/>
    <property type="match status" value="1"/>
</dbReference>
<dbReference type="CDD" id="cd02440">
    <property type="entry name" value="AdoMet_MTases"/>
    <property type="match status" value="1"/>
</dbReference>
<dbReference type="HAMAP" id="MF_01813">
    <property type="entry name" value="MenG_UbiE_methyltr"/>
    <property type="match status" value="1"/>
</dbReference>
<dbReference type="NCBIfam" id="NF001244">
    <property type="entry name" value="PRK00216.1-5"/>
    <property type="match status" value="1"/>
</dbReference>
<keyword evidence="1 4" id="KW-0489">Methyltransferase</keyword>
<dbReference type="Gene3D" id="3.40.50.150">
    <property type="entry name" value="Vaccinia Virus protein VP39"/>
    <property type="match status" value="1"/>
</dbReference>
<keyword evidence="6" id="KW-1185">Reference proteome</keyword>
<evidence type="ECO:0000256" key="4">
    <source>
        <dbReference type="HAMAP-Rule" id="MF_01982"/>
    </source>
</evidence>
<sequence>MTHEIRAIFDRIAPVYDQLNDWLSLGQHRIWKEMAIKWSHPQPGDTFLDLCCGSGDITLGLARRVGATGHVYGVDFSANLLKMAQERSQGNYPYQSTITWVEADVLNLPFDSNQFDGATMGYGLRNVKDIPRSLQELYRVLKPSAKAAILDFHRPENQQLRSFQQWYLDNVVVPIATQLGVKEEYAYISPSLDRFPGGKEQVELAYEVGFASATHYPIANGMMGVLVVSK</sequence>
<dbReference type="EC" id="2.1.1.329" evidence="4"/>
<accession>A0ABR8A4E9</accession>
<comment type="similarity">
    <text evidence="4">Belongs to the class I-like SAM-binding methyltransferase superfamily. MenG/UbiE family.</text>
</comment>
<dbReference type="PANTHER" id="PTHR43591">
    <property type="entry name" value="METHYLTRANSFERASE"/>
    <property type="match status" value="1"/>
</dbReference>
<evidence type="ECO:0000256" key="2">
    <source>
        <dbReference type="ARBA" id="ARBA00022679"/>
    </source>
</evidence>
<name>A0ABR8A4E9_9CYAN</name>
<evidence type="ECO:0000256" key="1">
    <source>
        <dbReference type="ARBA" id="ARBA00022603"/>
    </source>
</evidence>
<dbReference type="GO" id="GO:0008168">
    <property type="term" value="F:methyltransferase activity"/>
    <property type="evidence" value="ECO:0007669"/>
    <property type="project" value="UniProtKB-KW"/>
</dbReference>
<evidence type="ECO:0000313" key="5">
    <source>
        <dbReference type="EMBL" id="MBD2194228.1"/>
    </source>
</evidence>
<dbReference type="SUPFAM" id="SSF53335">
    <property type="entry name" value="S-adenosyl-L-methionine-dependent methyltransferases"/>
    <property type="match status" value="1"/>
</dbReference>
<keyword evidence="2 4" id="KW-0808">Transferase</keyword>